<dbReference type="Proteomes" id="UP000600865">
    <property type="component" value="Unassembled WGS sequence"/>
</dbReference>
<accession>A0A918NAJ5</accession>
<evidence type="ECO:0000313" key="2">
    <source>
        <dbReference type="Proteomes" id="UP000600865"/>
    </source>
</evidence>
<gene>
    <name evidence="1" type="ORF">GCM10011309_04840</name>
</gene>
<evidence type="ECO:0000313" key="1">
    <source>
        <dbReference type="EMBL" id="GGX58523.1"/>
    </source>
</evidence>
<name>A0A918NAJ5_9PROT</name>
<proteinExistence type="predicted"/>
<protein>
    <recommendedName>
        <fullName evidence="3">DUF4157 domain-containing protein</fullName>
    </recommendedName>
</protein>
<dbReference type="EMBL" id="BMYV01000001">
    <property type="protein sequence ID" value="GGX58523.1"/>
    <property type="molecule type" value="Genomic_DNA"/>
</dbReference>
<comment type="caution">
    <text evidence="1">The sequence shown here is derived from an EMBL/GenBank/DDBJ whole genome shotgun (WGS) entry which is preliminary data.</text>
</comment>
<dbReference type="RefSeq" id="WP_189580846.1">
    <property type="nucleotide sequence ID" value="NZ_BMYV01000001.1"/>
</dbReference>
<evidence type="ECO:0008006" key="3">
    <source>
        <dbReference type="Google" id="ProtNLM"/>
    </source>
</evidence>
<organism evidence="1 2">
    <name type="scientific">Litorimonas cladophorae</name>
    <dbReference type="NCBI Taxonomy" id="1220491"/>
    <lineage>
        <taxon>Bacteria</taxon>
        <taxon>Pseudomonadati</taxon>
        <taxon>Pseudomonadota</taxon>
        <taxon>Alphaproteobacteria</taxon>
        <taxon>Maricaulales</taxon>
        <taxon>Robiginitomaculaceae</taxon>
    </lineage>
</organism>
<keyword evidence="2" id="KW-1185">Reference proteome</keyword>
<sequence>MPSQTRHIKAHEVAALPRGFTSTFDIKSVEFIDRAHNPFAENKIVCRGPKLYWQSCPKDFAREPLLIQSLLMHELCHVWQYETGRLSALVYLLFPSNWFYAYEVKSDASFDSYPIEKQADLLQDWFLVNSGEKPLRYDPHGPVPTLAWLNSVVPFNWEAR</sequence>
<reference evidence="1 2" key="1">
    <citation type="journal article" date="2014" name="Int. J. Syst. Evol. Microbiol.">
        <title>Complete genome sequence of Corynebacterium casei LMG S-19264T (=DSM 44701T), isolated from a smear-ripened cheese.</title>
        <authorList>
            <consortium name="US DOE Joint Genome Institute (JGI-PGF)"/>
            <person name="Walter F."/>
            <person name="Albersmeier A."/>
            <person name="Kalinowski J."/>
            <person name="Ruckert C."/>
        </authorList>
    </citation>
    <scope>NUCLEOTIDE SEQUENCE [LARGE SCALE GENOMIC DNA]</scope>
    <source>
        <strain evidence="1 2">KCTC 23968</strain>
    </source>
</reference>
<dbReference type="AlphaFoldDB" id="A0A918NAJ5"/>